<organism evidence="2 3">
    <name type="scientific">Leucothrix pacifica</name>
    <dbReference type="NCBI Taxonomy" id="1247513"/>
    <lineage>
        <taxon>Bacteria</taxon>
        <taxon>Pseudomonadati</taxon>
        <taxon>Pseudomonadota</taxon>
        <taxon>Gammaproteobacteria</taxon>
        <taxon>Thiotrichales</taxon>
        <taxon>Thiotrichaceae</taxon>
        <taxon>Leucothrix</taxon>
    </lineage>
</organism>
<dbReference type="GO" id="GO:1901135">
    <property type="term" value="P:carbohydrate derivative metabolic process"/>
    <property type="evidence" value="ECO:0007669"/>
    <property type="project" value="UniProtKB-ARBA"/>
</dbReference>
<proteinExistence type="predicted"/>
<keyword evidence="3" id="KW-1185">Reference proteome</keyword>
<evidence type="ECO:0000313" key="2">
    <source>
        <dbReference type="EMBL" id="PWQ95796.1"/>
    </source>
</evidence>
<reference evidence="2 3" key="1">
    <citation type="submission" date="2018-05" db="EMBL/GenBank/DDBJ databases">
        <title>Leucothrix arctica sp. nov., isolated from Arctic seawater.</title>
        <authorList>
            <person name="Choi A."/>
            <person name="Baek K."/>
        </authorList>
    </citation>
    <scope>NUCLEOTIDE SEQUENCE [LARGE SCALE GENOMIC DNA]</scope>
    <source>
        <strain evidence="2 3">JCM 18388</strain>
    </source>
</reference>
<dbReference type="Pfam" id="PF00534">
    <property type="entry name" value="Glycos_transf_1"/>
    <property type="match status" value="1"/>
</dbReference>
<dbReference type="RefSeq" id="WP_109838268.1">
    <property type="nucleotide sequence ID" value="NZ_QGKM01000041.1"/>
</dbReference>
<dbReference type="OrthoDB" id="4611853at2"/>
<dbReference type="AlphaFoldDB" id="A0A317CB82"/>
<dbReference type="PANTHER" id="PTHR12526:SF630">
    <property type="entry name" value="GLYCOSYLTRANSFERASE"/>
    <property type="match status" value="1"/>
</dbReference>
<comment type="caution">
    <text evidence="2">The sequence shown here is derived from an EMBL/GenBank/DDBJ whole genome shotgun (WGS) entry which is preliminary data.</text>
</comment>
<name>A0A317CB82_9GAMM</name>
<dbReference type="Proteomes" id="UP000245539">
    <property type="component" value="Unassembled WGS sequence"/>
</dbReference>
<protein>
    <recommendedName>
        <fullName evidence="1">Glycosyl transferase family 1 domain-containing protein</fullName>
    </recommendedName>
</protein>
<evidence type="ECO:0000259" key="1">
    <source>
        <dbReference type="Pfam" id="PF00534"/>
    </source>
</evidence>
<dbReference type="SUPFAM" id="SSF53756">
    <property type="entry name" value="UDP-Glycosyltransferase/glycogen phosphorylase"/>
    <property type="match status" value="1"/>
</dbReference>
<dbReference type="InterPro" id="IPR001296">
    <property type="entry name" value="Glyco_trans_1"/>
</dbReference>
<dbReference type="CDD" id="cd03801">
    <property type="entry name" value="GT4_PimA-like"/>
    <property type="match status" value="1"/>
</dbReference>
<evidence type="ECO:0000313" key="3">
    <source>
        <dbReference type="Proteomes" id="UP000245539"/>
    </source>
</evidence>
<dbReference type="Gene3D" id="3.40.50.2000">
    <property type="entry name" value="Glycogen Phosphorylase B"/>
    <property type="match status" value="1"/>
</dbReference>
<dbReference type="EMBL" id="QGKM01000041">
    <property type="protein sequence ID" value="PWQ95796.1"/>
    <property type="molecule type" value="Genomic_DNA"/>
</dbReference>
<gene>
    <name evidence="2" type="ORF">DKW60_13925</name>
</gene>
<dbReference type="PANTHER" id="PTHR12526">
    <property type="entry name" value="GLYCOSYLTRANSFERASE"/>
    <property type="match status" value="1"/>
</dbReference>
<sequence length="409" mass="46684">MRILISSYACSPFMGSEPGVGWGFVNALAKHHELWVIVEEEKFRNDIDKYVSKNPEILKSVHFYYIRKKRNRLLRKFWPPSYYWYYRQWHVDAFNLGKKLHCEVQFDLVHQLTMVGFREPGYLWKLGVPFVWGPVGGMGLFPLRFLPAMGWGGGYYLAYNVVNLWQMHFSVRPRMAARVAGKGLIAATPENQLGALKYWGVSSALMCEVGVPQTPLKRLVVARDQNKPLRLVWTGVHVRRKALNIALRALATLSKDLKWELHILGKGVLTKDWILMSKRLGIYNNCHFHYWLERSEVLKVMLDSHVMLITSLRDLTSTVTVESLACGLPIVCLDHCGFAGVVDDTCGIKVEVTTPNQVVRDFAAAVTRLATDEAYRQNIAHGAQQKASELSWEQKAIDINSIYQKKTSS</sequence>
<accession>A0A317CB82</accession>
<feature type="domain" description="Glycosyl transferase family 1" evidence="1">
    <location>
        <begin position="230"/>
        <end position="385"/>
    </location>
</feature>
<dbReference type="GO" id="GO:0016757">
    <property type="term" value="F:glycosyltransferase activity"/>
    <property type="evidence" value="ECO:0007669"/>
    <property type="project" value="InterPro"/>
</dbReference>